<dbReference type="EMBL" id="CAJPEV010000467">
    <property type="protein sequence ID" value="CAG0885588.1"/>
    <property type="molecule type" value="Genomic_DNA"/>
</dbReference>
<dbReference type="AlphaFoldDB" id="A0A7R8X4G8"/>
<organism evidence="1">
    <name type="scientific">Darwinula stevensoni</name>
    <dbReference type="NCBI Taxonomy" id="69355"/>
    <lineage>
        <taxon>Eukaryota</taxon>
        <taxon>Metazoa</taxon>
        <taxon>Ecdysozoa</taxon>
        <taxon>Arthropoda</taxon>
        <taxon>Crustacea</taxon>
        <taxon>Oligostraca</taxon>
        <taxon>Ostracoda</taxon>
        <taxon>Podocopa</taxon>
        <taxon>Podocopida</taxon>
        <taxon>Darwinulocopina</taxon>
        <taxon>Darwinuloidea</taxon>
        <taxon>Darwinulidae</taxon>
        <taxon>Darwinula</taxon>
    </lineage>
</organism>
<dbReference type="Proteomes" id="UP000677054">
    <property type="component" value="Unassembled WGS sequence"/>
</dbReference>
<gene>
    <name evidence="1" type="ORF">DSTB1V02_LOCUS3545</name>
</gene>
<dbReference type="EMBL" id="LR899984">
    <property type="protein sequence ID" value="CAD7243629.1"/>
    <property type="molecule type" value="Genomic_DNA"/>
</dbReference>
<keyword evidence="2" id="KW-1185">Reference proteome</keyword>
<dbReference type="InterPro" id="IPR032063">
    <property type="entry name" value="MavL-like"/>
</dbReference>
<dbReference type="Pfam" id="PF16062">
    <property type="entry name" value="MavL-like"/>
    <property type="match status" value="2"/>
</dbReference>
<name>A0A7R8X4G8_9CRUS</name>
<sequence>MAKIPHPHLSEALKRSQEFEKGIPFPVKTNLIEELLKSQDITKDEAERFVTGTRPIVHHEVMLLLDEFLAIKRDLGSRVEQSLYRDMNRDELLTRLFHKRPLMFCGAGDGWKLRDGMAGYGGFETVGTENESPPLVLEDYLSYDEIKLSALVGLSSETAFINDGDRYNKGRKGPPGTFEERGVIVGLVGSRFEIPGLMEWQDLVVDPQQNTPKNGYGAKSDALLAGADQQTLALKRMWAKFYGVTNSNGDYCLPTFTEASSGSSDCFLKIQHGTLLNVSAYKKRVRILAETLLLEANARAETTGRRAYVHVVGLGLGVWSLSPAQDQLYLDSFGEVLQELTLPYVADVDFSWIKGQKLAGICSGESTRHGVKVHLSKRNPQGKLTGENEGKLLVVSYAWDGNAFPGNEYWNGKEEEKPPLVLRDYLSYDEMKLSALVGLSSETAFNDGGRNNKGRKEPPGSFEERGVIVELVGTRFQIPGLMEWQDLVVDPQQNTPKNGWIEGKKIAGIRNGKCTQKGVKVHLSKRNPQETLTGEDEGKLVVVSYAWDSNAFPGNEYWMGMLNTSGDPAAACNSLTPQLHSPLVNPFLDGKHAFVLRPVIHQRNIIRNSGISVYFVENRF</sequence>
<reference evidence="1" key="1">
    <citation type="submission" date="2020-11" db="EMBL/GenBank/DDBJ databases">
        <authorList>
            <person name="Tran Van P."/>
        </authorList>
    </citation>
    <scope>NUCLEOTIDE SEQUENCE</scope>
</reference>
<protein>
    <submittedName>
        <fullName evidence="1">Uncharacterized protein</fullName>
    </submittedName>
</protein>
<evidence type="ECO:0000313" key="2">
    <source>
        <dbReference type="Proteomes" id="UP000677054"/>
    </source>
</evidence>
<evidence type="ECO:0000313" key="1">
    <source>
        <dbReference type="EMBL" id="CAD7243629.1"/>
    </source>
</evidence>
<dbReference type="OrthoDB" id="6357136at2759"/>
<proteinExistence type="predicted"/>
<accession>A0A7R8X4G8</accession>